<feature type="transmembrane region" description="Helical" evidence="8">
    <location>
        <begin position="303"/>
        <end position="324"/>
    </location>
</feature>
<feature type="domain" description="Glycosyltransferase RgtA/B/C/D-like" evidence="9">
    <location>
        <begin position="73"/>
        <end position="110"/>
    </location>
</feature>
<keyword evidence="6 8" id="KW-1133">Transmembrane helix</keyword>
<dbReference type="PANTHER" id="PTHR33908">
    <property type="entry name" value="MANNOSYLTRANSFERASE YKCB-RELATED"/>
    <property type="match status" value="1"/>
</dbReference>
<gene>
    <name evidence="10" type="ORF">OXH18_00435</name>
</gene>
<evidence type="ECO:0000256" key="4">
    <source>
        <dbReference type="ARBA" id="ARBA00022679"/>
    </source>
</evidence>
<feature type="transmembrane region" description="Helical" evidence="8">
    <location>
        <begin position="253"/>
        <end position="274"/>
    </location>
</feature>
<keyword evidence="2" id="KW-1003">Cell membrane</keyword>
<name>A0A9E8ZFX7_9CYAN</name>
<dbReference type="Pfam" id="PF13231">
    <property type="entry name" value="PMT_2"/>
    <property type="match status" value="1"/>
</dbReference>
<keyword evidence="4" id="KW-0808">Transferase</keyword>
<keyword evidence="11" id="KW-1185">Reference proteome</keyword>
<feature type="transmembrane region" description="Helical" evidence="8">
    <location>
        <begin position="12"/>
        <end position="33"/>
    </location>
</feature>
<evidence type="ECO:0000256" key="5">
    <source>
        <dbReference type="ARBA" id="ARBA00022692"/>
    </source>
</evidence>
<feature type="transmembrane region" description="Helical" evidence="8">
    <location>
        <begin position="178"/>
        <end position="197"/>
    </location>
</feature>
<sequence>MKDLLAHLERNRGLAYLLATLWVGLIVWIVAWFRLNGIGLVDETEPLFAEAARQMVVTGDWITPYFNQVTRFDKPPLVYWLMAVAYQMVGVNEWSVRFPSALAITVLTGFSFYTLYQYGFPRPSDASNSPQGSDAIALPSAGFEGSRSSRWFSALIGSAAIGLNPQTFLWSRTGVSDMLLSGCMGAALLSFFCAYAQPEKPPVQARWYWAFYGFSALAVLTKGPVGIVLPGLIILVFLLYMGNWRAVLREMNWVWGSVVFLLITLPWYIAVIWINGSAFTDSFFGYHNIERFTSVVNNHWAPWYFYFIVVPVSFLPWSAHLPVAMARLRVWQRQHWQQQPRSTHLGIFALVWFAVIFVFFTIAVTKLPSYTIPLLPAAGILVGLFWADQMTRSRSSRVVRVSHWLNLILFVTLAIAAWLAPNWLGNDPEMPDLPTLVQQSGVLQWATIIWAIAAITGGLLLWRRQGQWLWSINLLGLIAFMLMTLIPTAVIVDAQRQLPLRQLAATIVQVQRPNEPVVMIGFSKPSLVFYTQRSILYFPDIDRVHQQLRRLARQTTAADSLLLVGRSLKLEEAELSPDKYQVIEQAGVYQLVRINLADRSGLRAED</sequence>
<feature type="transmembrane region" description="Helical" evidence="8">
    <location>
        <begin position="474"/>
        <end position="492"/>
    </location>
</feature>
<evidence type="ECO:0000256" key="6">
    <source>
        <dbReference type="ARBA" id="ARBA00022989"/>
    </source>
</evidence>
<dbReference type="GO" id="GO:0016763">
    <property type="term" value="F:pentosyltransferase activity"/>
    <property type="evidence" value="ECO:0007669"/>
    <property type="project" value="TreeGrafter"/>
</dbReference>
<dbReference type="InterPro" id="IPR038731">
    <property type="entry name" value="RgtA/B/C-like"/>
</dbReference>
<keyword evidence="7 8" id="KW-0472">Membrane</keyword>
<dbReference type="EMBL" id="CP113797">
    <property type="protein sequence ID" value="WAL60495.1"/>
    <property type="molecule type" value="Genomic_DNA"/>
</dbReference>
<comment type="subcellular location">
    <subcellularLocation>
        <location evidence="1">Cell membrane</location>
        <topology evidence="1">Multi-pass membrane protein</topology>
    </subcellularLocation>
</comment>
<proteinExistence type="predicted"/>
<dbReference type="RefSeq" id="WP_268610415.1">
    <property type="nucleotide sequence ID" value="NZ_CP113797.1"/>
</dbReference>
<evidence type="ECO:0000256" key="7">
    <source>
        <dbReference type="ARBA" id="ARBA00023136"/>
    </source>
</evidence>
<feature type="transmembrane region" description="Helical" evidence="8">
    <location>
        <begin position="370"/>
        <end position="387"/>
    </location>
</feature>
<dbReference type="GO" id="GO:0005886">
    <property type="term" value="C:plasma membrane"/>
    <property type="evidence" value="ECO:0007669"/>
    <property type="project" value="UniProtKB-SubCell"/>
</dbReference>
<evidence type="ECO:0000256" key="2">
    <source>
        <dbReference type="ARBA" id="ARBA00022475"/>
    </source>
</evidence>
<evidence type="ECO:0000313" key="10">
    <source>
        <dbReference type="EMBL" id="WAL60495.1"/>
    </source>
</evidence>
<evidence type="ECO:0000256" key="3">
    <source>
        <dbReference type="ARBA" id="ARBA00022676"/>
    </source>
</evidence>
<organism evidence="10 11">
    <name type="scientific">Thermocoleostomius sinensis A174</name>
    <dbReference type="NCBI Taxonomy" id="2016057"/>
    <lineage>
        <taxon>Bacteria</taxon>
        <taxon>Bacillati</taxon>
        <taxon>Cyanobacteriota</taxon>
        <taxon>Cyanophyceae</taxon>
        <taxon>Oculatellales</taxon>
        <taxon>Oculatellaceae</taxon>
        <taxon>Thermocoleostomius</taxon>
    </lineage>
</organism>
<dbReference type="Proteomes" id="UP001163152">
    <property type="component" value="Chromosome"/>
</dbReference>
<feature type="transmembrane region" description="Helical" evidence="8">
    <location>
        <begin position="101"/>
        <end position="120"/>
    </location>
</feature>
<evidence type="ECO:0000259" key="9">
    <source>
        <dbReference type="Pfam" id="PF13231"/>
    </source>
</evidence>
<dbReference type="PANTHER" id="PTHR33908:SF3">
    <property type="entry name" value="UNDECAPRENYL PHOSPHATE-ALPHA-4-AMINO-4-DEOXY-L-ARABINOSE ARABINOSYL TRANSFERASE"/>
    <property type="match status" value="1"/>
</dbReference>
<feature type="transmembrane region" description="Helical" evidence="8">
    <location>
        <begin position="209"/>
        <end position="241"/>
    </location>
</feature>
<dbReference type="GO" id="GO:0010041">
    <property type="term" value="P:response to iron(III) ion"/>
    <property type="evidence" value="ECO:0007669"/>
    <property type="project" value="TreeGrafter"/>
</dbReference>
<accession>A0A9E8ZFX7</accession>
<protein>
    <submittedName>
        <fullName evidence="10">Glycosyltransferase family 39 protein</fullName>
    </submittedName>
</protein>
<feature type="transmembrane region" description="Helical" evidence="8">
    <location>
        <begin position="441"/>
        <end position="462"/>
    </location>
</feature>
<reference evidence="10" key="1">
    <citation type="submission" date="2022-12" db="EMBL/GenBank/DDBJ databases">
        <title>Polyphasic identification of a Novel Hot-Spring Cyanobacterium Ocullathermofonsia sinensis gen nov. sp. nov. and Genomic Insights on its Adaptations to the Thermal Habitat.</title>
        <authorList>
            <person name="Daroch M."/>
            <person name="Tang J."/>
            <person name="Jiang Y."/>
        </authorList>
    </citation>
    <scope>NUCLEOTIDE SEQUENCE</scope>
    <source>
        <strain evidence="10">PKUAC-SCTA174</strain>
    </source>
</reference>
<keyword evidence="5 8" id="KW-0812">Transmembrane</keyword>
<evidence type="ECO:0000256" key="1">
    <source>
        <dbReference type="ARBA" id="ARBA00004651"/>
    </source>
</evidence>
<dbReference type="KEGG" id="tsin:OXH18_00435"/>
<dbReference type="AlphaFoldDB" id="A0A9E8ZFX7"/>
<keyword evidence="3" id="KW-0328">Glycosyltransferase</keyword>
<dbReference type="GO" id="GO:0009103">
    <property type="term" value="P:lipopolysaccharide biosynthetic process"/>
    <property type="evidence" value="ECO:0007669"/>
    <property type="project" value="UniProtKB-ARBA"/>
</dbReference>
<dbReference type="InterPro" id="IPR050297">
    <property type="entry name" value="LipidA_mod_glycosyltrf_83"/>
</dbReference>
<evidence type="ECO:0000256" key="8">
    <source>
        <dbReference type="SAM" id="Phobius"/>
    </source>
</evidence>
<evidence type="ECO:0000313" key="11">
    <source>
        <dbReference type="Proteomes" id="UP001163152"/>
    </source>
</evidence>
<feature type="transmembrane region" description="Helical" evidence="8">
    <location>
        <begin position="399"/>
        <end position="421"/>
    </location>
</feature>
<feature type="transmembrane region" description="Helical" evidence="8">
    <location>
        <begin position="345"/>
        <end position="364"/>
    </location>
</feature>